<evidence type="ECO:0000313" key="2">
    <source>
        <dbReference type="EMBL" id="MDP9960931.1"/>
    </source>
</evidence>
<reference evidence="2 3" key="1">
    <citation type="submission" date="2023-07" db="EMBL/GenBank/DDBJ databases">
        <title>Sorghum-associated microbial communities from plants grown in Nebraska, USA.</title>
        <authorList>
            <person name="Schachtman D."/>
        </authorList>
    </citation>
    <scope>NUCLEOTIDE SEQUENCE [LARGE SCALE GENOMIC DNA]</scope>
    <source>
        <strain evidence="2 3">CC351</strain>
    </source>
</reference>
<keyword evidence="1" id="KW-0472">Membrane</keyword>
<proteinExistence type="predicted"/>
<gene>
    <name evidence="2" type="ORF">J2T04_002819</name>
</gene>
<evidence type="ECO:0000313" key="3">
    <source>
        <dbReference type="Proteomes" id="UP001235513"/>
    </source>
</evidence>
<evidence type="ECO:0000256" key="1">
    <source>
        <dbReference type="SAM" id="Phobius"/>
    </source>
</evidence>
<keyword evidence="3" id="KW-1185">Reference proteome</keyword>
<keyword evidence="1" id="KW-1133">Transmembrane helix</keyword>
<name>A0ABT9SNA5_9FLAO</name>
<dbReference type="EMBL" id="JAUSRL010000004">
    <property type="protein sequence ID" value="MDP9960931.1"/>
    <property type="molecule type" value="Genomic_DNA"/>
</dbReference>
<feature type="transmembrane region" description="Helical" evidence="1">
    <location>
        <begin position="15"/>
        <end position="33"/>
    </location>
</feature>
<keyword evidence="1" id="KW-0812">Transmembrane</keyword>
<organism evidence="2 3">
    <name type="scientific">Chryseobacterium lathyri</name>
    <dbReference type="NCBI Taxonomy" id="395933"/>
    <lineage>
        <taxon>Bacteria</taxon>
        <taxon>Pseudomonadati</taxon>
        <taxon>Bacteroidota</taxon>
        <taxon>Flavobacteriia</taxon>
        <taxon>Flavobacteriales</taxon>
        <taxon>Weeksellaceae</taxon>
        <taxon>Chryseobacterium group</taxon>
        <taxon>Chryseobacterium</taxon>
    </lineage>
</organism>
<accession>A0ABT9SNA5</accession>
<dbReference type="Proteomes" id="UP001235513">
    <property type="component" value="Unassembled WGS sequence"/>
</dbReference>
<comment type="caution">
    <text evidence="2">The sequence shown here is derived from an EMBL/GenBank/DDBJ whole genome shotgun (WGS) entry which is preliminary data.</text>
</comment>
<sequence length="37" mass="4121">MGLTKGLFYSNTKKLSSHVLLSFFAISAISYFFNASE</sequence>
<protein>
    <submittedName>
        <fullName evidence="2">Uncharacterized protein</fullName>
    </submittedName>
</protein>